<organism evidence="1 2">
    <name type="scientific">Dryococelus australis</name>
    <dbReference type="NCBI Taxonomy" id="614101"/>
    <lineage>
        <taxon>Eukaryota</taxon>
        <taxon>Metazoa</taxon>
        <taxon>Ecdysozoa</taxon>
        <taxon>Arthropoda</taxon>
        <taxon>Hexapoda</taxon>
        <taxon>Insecta</taxon>
        <taxon>Pterygota</taxon>
        <taxon>Neoptera</taxon>
        <taxon>Polyneoptera</taxon>
        <taxon>Phasmatodea</taxon>
        <taxon>Verophasmatodea</taxon>
        <taxon>Anareolatae</taxon>
        <taxon>Phasmatidae</taxon>
        <taxon>Eurycanthinae</taxon>
        <taxon>Dryococelus</taxon>
    </lineage>
</organism>
<reference evidence="1 2" key="1">
    <citation type="submission" date="2023-02" db="EMBL/GenBank/DDBJ databases">
        <title>LHISI_Scaffold_Assembly.</title>
        <authorList>
            <person name="Stuart O.P."/>
            <person name="Cleave R."/>
            <person name="Magrath M.J.L."/>
            <person name="Mikheyev A.S."/>
        </authorList>
    </citation>
    <scope>NUCLEOTIDE SEQUENCE [LARGE SCALE GENOMIC DNA]</scope>
    <source>
        <strain evidence="1">Daus_M_001</strain>
        <tissue evidence="1">Leg muscle</tissue>
    </source>
</reference>
<dbReference type="EMBL" id="JARBHB010000014">
    <property type="protein sequence ID" value="KAJ8869002.1"/>
    <property type="molecule type" value="Genomic_DNA"/>
</dbReference>
<dbReference type="Proteomes" id="UP001159363">
    <property type="component" value="Chromosome 13"/>
</dbReference>
<gene>
    <name evidence="1" type="ORF">PR048_030548</name>
</gene>
<accession>A0ABQ9G9A0</accession>
<keyword evidence="2" id="KW-1185">Reference proteome</keyword>
<dbReference type="Gene3D" id="3.30.420.10">
    <property type="entry name" value="Ribonuclease H-like superfamily/Ribonuclease H"/>
    <property type="match status" value="1"/>
</dbReference>
<comment type="caution">
    <text evidence="1">The sequence shown here is derived from an EMBL/GenBank/DDBJ whole genome shotgun (WGS) entry which is preliminary data.</text>
</comment>
<name>A0ABQ9G9A0_9NEOP</name>
<protein>
    <submittedName>
        <fullName evidence="1">Uncharacterized protein</fullName>
    </submittedName>
</protein>
<proteinExistence type="predicted"/>
<dbReference type="InterPro" id="IPR036397">
    <property type="entry name" value="RNaseH_sf"/>
</dbReference>
<evidence type="ECO:0000313" key="1">
    <source>
        <dbReference type="EMBL" id="KAJ8869002.1"/>
    </source>
</evidence>
<sequence>MDSASAYRDRGPWLTVTPPAGDEDFRVEVFELEVLHLLQAARHATFPQDNTWPHEAMNVQAFFNERRVTLLPWPARSHDMSPMEQVWDMFVTVLQQPLLMLCGLAFKPRGGRFPRNISRKPNTISAYTGQKAKSEYRNRIQLERASQKQSSDTHKTPYDRVKRCRERKINTKASERVNYWWFSARKGAPCTSHRSYRFHPGLSGTGTNETDLTPVIAPTEIGIHNRATRRDAKRGNVTRRVEHQPIRALTPSVEDFSRTTNIDFDARRQRRGIKRITFPYFIINKLAKSRDEKNNDYRWQHGVCRRWPAGTGRRWRRAPHSDALLRKPPCRERPMAACTRADIDRRPSWNAFAAPQRTLSARVHPAHIVENAAPARTLSARVHPAHIVENAAPQRTLSARVHPAHIVENAAPQRTLSARVHPAHIVENAAPQRTLSARVHPAHIVENAAPQRTLSARVHPAHIVENAAPAQLTRGLGGGDRQFRRSQVMREL</sequence>
<evidence type="ECO:0000313" key="2">
    <source>
        <dbReference type="Proteomes" id="UP001159363"/>
    </source>
</evidence>